<evidence type="ECO:0008006" key="5">
    <source>
        <dbReference type="Google" id="ProtNLM"/>
    </source>
</evidence>
<dbReference type="InterPro" id="IPR012340">
    <property type="entry name" value="NA-bd_OB-fold"/>
</dbReference>
<dbReference type="PANTHER" id="PTHR10302">
    <property type="entry name" value="SINGLE-STRANDED DNA-BINDING PROTEIN"/>
    <property type="match status" value="1"/>
</dbReference>
<dbReference type="Pfam" id="PF00436">
    <property type="entry name" value="SSB"/>
    <property type="match status" value="1"/>
</dbReference>
<evidence type="ECO:0000256" key="2">
    <source>
        <dbReference type="PROSITE-ProRule" id="PRU00252"/>
    </source>
</evidence>
<protein>
    <recommendedName>
        <fullName evidence="5">OB domain-containing protein</fullName>
    </recommendedName>
</protein>
<name>A9NKC9_PICSI</name>
<dbReference type="PROSITE" id="PS50935">
    <property type="entry name" value="SSB"/>
    <property type="match status" value="1"/>
</dbReference>
<organism evidence="4">
    <name type="scientific">Picea sitchensis</name>
    <name type="common">Sitka spruce</name>
    <name type="synonym">Pinus sitchensis</name>
    <dbReference type="NCBI Taxonomy" id="3332"/>
    <lineage>
        <taxon>Eukaryota</taxon>
        <taxon>Viridiplantae</taxon>
        <taxon>Streptophyta</taxon>
        <taxon>Embryophyta</taxon>
        <taxon>Tracheophyta</taxon>
        <taxon>Spermatophyta</taxon>
        <taxon>Pinopsida</taxon>
        <taxon>Pinidae</taxon>
        <taxon>Conifers I</taxon>
        <taxon>Pinales</taxon>
        <taxon>Pinaceae</taxon>
        <taxon>Picea</taxon>
    </lineage>
</organism>
<feature type="region of interest" description="Disordered" evidence="3">
    <location>
        <begin position="60"/>
        <end position="92"/>
    </location>
</feature>
<proteinExistence type="evidence at transcript level"/>
<dbReference type="GO" id="GO:0042645">
    <property type="term" value="C:mitochondrial nucleoid"/>
    <property type="evidence" value="ECO:0007669"/>
    <property type="project" value="TreeGrafter"/>
</dbReference>
<evidence type="ECO:0000313" key="4">
    <source>
        <dbReference type="EMBL" id="ABK21090.1"/>
    </source>
</evidence>
<evidence type="ECO:0000256" key="3">
    <source>
        <dbReference type="SAM" id="MobiDB-lite"/>
    </source>
</evidence>
<dbReference type="GO" id="GO:0006264">
    <property type="term" value="P:mitochondrial DNA replication"/>
    <property type="evidence" value="ECO:0007669"/>
    <property type="project" value="TreeGrafter"/>
</dbReference>
<dbReference type="CDD" id="cd04496">
    <property type="entry name" value="SSB_OBF"/>
    <property type="match status" value="1"/>
</dbReference>
<evidence type="ECO:0000256" key="1">
    <source>
        <dbReference type="ARBA" id="ARBA00023125"/>
    </source>
</evidence>
<dbReference type="Gene3D" id="2.40.50.140">
    <property type="entry name" value="Nucleic acid-binding proteins"/>
    <property type="match status" value="1"/>
</dbReference>
<dbReference type="InterPro" id="IPR000424">
    <property type="entry name" value="Primosome_PriB/ssb"/>
</dbReference>
<dbReference type="SUPFAM" id="SSF50249">
    <property type="entry name" value="Nucleic acid-binding proteins"/>
    <property type="match status" value="1"/>
</dbReference>
<keyword evidence="1 2" id="KW-0238">DNA-binding</keyword>
<sequence length="392" mass="44250">MKVQGTLIMRTFRGMAASSLWIPALSNSLRQDQPMAFHPNTFKFSSATAITNSARRWPVEVRSRNTTPVVKRNSEHSHGERSRENGNYPRPQEVPWQQMLANRVHFIGTIGQPVQFKHTRSGKASASTRLGVKIGSQGEIMWFTLVFWNELAETAAQHLKINDKVYVSGFLGLQSTAGEDDKLQIYQVIARTLNFIEKTSPAFPHQAVVSSYKSSHVKSPDFFQQAVVSGYKTSHLKPPDFSQQPDASGYKTSHVKTPDFSQQAVVSSYKTSHVKSPDFSQQAVVSGYKTSHVKSSSSSRDADFIESLWQEFFSSPLEWWDNRTNKKNLKAPDFKHKDTGEVLWIWNKSTPPWVKSQLAVLDSRMKVLEEWGKDRSSARSQGSFSSSQHSSF</sequence>
<feature type="region of interest" description="Disordered" evidence="3">
    <location>
        <begin position="372"/>
        <end position="392"/>
    </location>
</feature>
<dbReference type="PANTHER" id="PTHR10302:SF0">
    <property type="entry name" value="SINGLE-STRANDED DNA-BINDING PROTEIN, MITOCHONDRIAL"/>
    <property type="match status" value="1"/>
</dbReference>
<dbReference type="AlphaFoldDB" id="A9NKC9"/>
<reference evidence="4" key="1">
    <citation type="journal article" date="2008" name="BMC Genomics">
        <title>A conifer genomics resource of 200,000 spruce (Picea spp.) ESTs and 6,464 high-quality, sequence-finished full-length cDNAs for Sitka spruce (Picea sitchensis).</title>
        <authorList>
            <person name="Ralph S.G."/>
            <person name="Chun H.J."/>
            <person name="Kolosova N."/>
            <person name="Cooper D."/>
            <person name="Oddy C."/>
            <person name="Ritland C.E."/>
            <person name="Kirkpatrick R."/>
            <person name="Moore R."/>
            <person name="Barber S."/>
            <person name="Holt R.A."/>
            <person name="Jones S.J."/>
            <person name="Marra M.A."/>
            <person name="Douglas C.J."/>
            <person name="Ritland K."/>
            <person name="Bohlmann J."/>
        </authorList>
    </citation>
    <scope>NUCLEOTIDE SEQUENCE</scope>
    <source>
        <tissue evidence="4">Green portion of the leader tissue</tissue>
    </source>
</reference>
<accession>A9NKC9</accession>
<dbReference type="GO" id="GO:0003697">
    <property type="term" value="F:single-stranded DNA binding"/>
    <property type="evidence" value="ECO:0007669"/>
    <property type="project" value="InterPro"/>
</dbReference>
<dbReference type="EMBL" id="EF081708">
    <property type="protein sequence ID" value="ABK21090.1"/>
    <property type="molecule type" value="mRNA"/>
</dbReference>
<feature type="compositionally biased region" description="Low complexity" evidence="3">
    <location>
        <begin position="378"/>
        <end position="392"/>
    </location>
</feature>
<feature type="compositionally biased region" description="Basic and acidic residues" evidence="3">
    <location>
        <begin position="72"/>
        <end position="84"/>
    </location>
</feature>
<dbReference type="InterPro" id="IPR011344">
    <property type="entry name" value="ssDNA-bd"/>
</dbReference>